<proteinExistence type="predicted"/>
<accession>A0A0F9W3Q9</accession>
<name>A0A0F9W3Q9_9ZZZZ</name>
<reference evidence="1" key="1">
    <citation type="journal article" date="2015" name="Nature">
        <title>Complex archaea that bridge the gap between prokaryotes and eukaryotes.</title>
        <authorList>
            <person name="Spang A."/>
            <person name="Saw J.H."/>
            <person name="Jorgensen S.L."/>
            <person name="Zaremba-Niedzwiedzka K."/>
            <person name="Martijn J."/>
            <person name="Lind A.E."/>
            <person name="van Eijk R."/>
            <person name="Schleper C."/>
            <person name="Guy L."/>
            <person name="Ettema T.J."/>
        </authorList>
    </citation>
    <scope>NUCLEOTIDE SEQUENCE</scope>
</reference>
<sequence>MARNIHDMDEDLSRWQDSYAGLRMVFLTIPDTILKVIQSGKSKISQGHACAFSAAEVTPQPERDEFRFQFLSWHYYFQFTSVVKAVSDGYSLVGKVTVMKKSVQATEDEVGVDVDEFYIDSQGGTVGWNAGNRDLTDNFGVEVFLVELLHKELVAGARAAEANA</sequence>
<protein>
    <submittedName>
        <fullName evidence="1">Uncharacterized protein</fullName>
    </submittedName>
</protein>
<dbReference type="AlphaFoldDB" id="A0A0F9W3Q9"/>
<organism evidence="1">
    <name type="scientific">marine sediment metagenome</name>
    <dbReference type="NCBI Taxonomy" id="412755"/>
    <lineage>
        <taxon>unclassified sequences</taxon>
        <taxon>metagenomes</taxon>
        <taxon>ecological metagenomes</taxon>
    </lineage>
</organism>
<dbReference type="EMBL" id="LAZR01000014">
    <property type="protein sequence ID" value="KKO06848.1"/>
    <property type="molecule type" value="Genomic_DNA"/>
</dbReference>
<evidence type="ECO:0000313" key="1">
    <source>
        <dbReference type="EMBL" id="KKO06848.1"/>
    </source>
</evidence>
<gene>
    <name evidence="1" type="ORF">LCGC14_0060320</name>
</gene>
<comment type="caution">
    <text evidence="1">The sequence shown here is derived from an EMBL/GenBank/DDBJ whole genome shotgun (WGS) entry which is preliminary data.</text>
</comment>